<evidence type="ECO:0000256" key="1">
    <source>
        <dbReference type="SAM" id="MobiDB-lite"/>
    </source>
</evidence>
<proteinExistence type="predicted"/>
<accession>A0A2V3IFH4</accession>
<feature type="compositionally biased region" description="Polar residues" evidence="1">
    <location>
        <begin position="137"/>
        <end position="150"/>
    </location>
</feature>
<dbReference type="OrthoDB" id="10483956at2759"/>
<feature type="compositionally biased region" description="Polar residues" evidence="1">
    <location>
        <begin position="66"/>
        <end position="78"/>
    </location>
</feature>
<feature type="compositionally biased region" description="Basic and acidic residues" evidence="1">
    <location>
        <begin position="79"/>
        <end position="98"/>
    </location>
</feature>
<feature type="region of interest" description="Disordered" evidence="1">
    <location>
        <begin position="1"/>
        <end position="188"/>
    </location>
</feature>
<feature type="compositionally biased region" description="Polar residues" evidence="1">
    <location>
        <begin position="114"/>
        <end position="123"/>
    </location>
</feature>
<comment type="caution">
    <text evidence="2">The sequence shown here is derived from an EMBL/GenBank/DDBJ whole genome shotgun (WGS) entry which is preliminary data.</text>
</comment>
<protein>
    <submittedName>
        <fullName evidence="2">Uncharacterized protein</fullName>
    </submittedName>
</protein>
<gene>
    <name evidence="2" type="ORF">BWQ96_09435</name>
</gene>
<keyword evidence="3" id="KW-1185">Reference proteome</keyword>
<organism evidence="2 3">
    <name type="scientific">Gracilariopsis chorda</name>
    <dbReference type="NCBI Taxonomy" id="448386"/>
    <lineage>
        <taxon>Eukaryota</taxon>
        <taxon>Rhodophyta</taxon>
        <taxon>Florideophyceae</taxon>
        <taxon>Rhodymeniophycidae</taxon>
        <taxon>Gracilariales</taxon>
        <taxon>Gracilariaceae</taxon>
        <taxon>Gracilariopsis</taxon>
    </lineage>
</organism>
<dbReference type="AlphaFoldDB" id="A0A2V3IFH4"/>
<evidence type="ECO:0000313" key="3">
    <source>
        <dbReference type="Proteomes" id="UP000247409"/>
    </source>
</evidence>
<evidence type="ECO:0000313" key="2">
    <source>
        <dbReference type="EMBL" id="PXF40845.1"/>
    </source>
</evidence>
<reference evidence="2 3" key="1">
    <citation type="journal article" date="2018" name="Mol. Biol. Evol.">
        <title>Analysis of the draft genome of the red seaweed Gracilariopsis chorda provides insights into genome size evolution in Rhodophyta.</title>
        <authorList>
            <person name="Lee J."/>
            <person name="Yang E.C."/>
            <person name="Graf L."/>
            <person name="Yang J.H."/>
            <person name="Qiu H."/>
            <person name="Zel Zion U."/>
            <person name="Chan C.X."/>
            <person name="Stephens T.G."/>
            <person name="Weber A.P.M."/>
            <person name="Boo G.H."/>
            <person name="Boo S.M."/>
            <person name="Kim K.M."/>
            <person name="Shin Y."/>
            <person name="Jung M."/>
            <person name="Lee S.J."/>
            <person name="Yim H.S."/>
            <person name="Lee J.H."/>
            <person name="Bhattacharya D."/>
            <person name="Yoon H.S."/>
        </authorList>
    </citation>
    <scope>NUCLEOTIDE SEQUENCE [LARGE SCALE GENOMIC DNA]</scope>
    <source>
        <strain evidence="2 3">SKKU-2015</strain>
        <tissue evidence="2">Whole body</tissue>
    </source>
</reference>
<feature type="compositionally biased region" description="Low complexity" evidence="1">
    <location>
        <begin position="31"/>
        <end position="43"/>
    </location>
</feature>
<dbReference type="Proteomes" id="UP000247409">
    <property type="component" value="Unassembled WGS sequence"/>
</dbReference>
<dbReference type="EMBL" id="NBIV01000257">
    <property type="protein sequence ID" value="PXF40845.1"/>
    <property type="molecule type" value="Genomic_DNA"/>
</dbReference>
<name>A0A2V3IFH4_9FLOR</name>
<sequence length="188" mass="21090">MSFLRCCVGADPRPPPDNVRPVSASHRRTNPAAAASAYPSDPSVNKKKKMKLPTEVFFDPTKPDGQLSSVTDPPNSNRDCSDPKKRKEHKDRSSQQREARKHNSTKDRTDLQLPDNNGLTRGQNFMKVEKWLRSSCKHQQVDITPKTITNIEDGPTLNRDSSAEPPSEKDRLPQHPIANHHQSTAPSR</sequence>